<proteinExistence type="predicted"/>
<dbReference type="AlphaFoldDB" id="A0A392U7J0"/>
<keyword evidence="2" id="KW-1185">Reference proteome</keyword>
<evidence type="ECO:0000313" key="2">
    <source>
        <dbReference type="Proteomes" id="UP000265520"/>
    </source>
</evidence>
<protein>
    <submittedName>
        <fullName evidence="1">Uncharacterized protein</fullName>
    </submittedName>
</protein>
<evidence type="ECO:0000313" key="1">
    <source>
        <dbReference type="EMBL" id="MCI68744.1"/>
    </source>
</evidence>
<sequence>MTIDSSRIANSAVLRYYKTVGTGK</sequence>
<comment type="caution">
    <text evidence="1">The sequence shown here is derived from an EMBL/GenBank/DDBJ whole genome shotgun (WGS) entry which is preliminary data.</text>
</comment>
<name>A0A392U7J0_9FABA</name>
<reference evidence="1 2" key="1">
    <citation type="journal article" date="2018" name="Front. Plant Sci.">
        <title>Red Clover (Trifolium pratense) and Zigzag Clover (T. medium) - A Picture of Genomic Similarities and Differences.</title>
        <authorList>
            <person name="Dluhosova J."/>
            <person name="Istvanek J."/>
            <person name="Nedelnik J."/>
            <person name="Repkova J."/>
        </authorList>
    </citation>
    <scope>NUCLEOTIDE SEQUENCE [LARGE SCALE GENOMIC DNA]</scope>
    <source>
        <strain evidence="2">cv. 10/8</strain>
        <tissue evidence="1">Leaf</tissue>
    </source>
</reference>
<organism evidence="1 2">
    <name type="scientific">Trifolium medium</name>
    <dbReference type="NCBI Taxonomy" id="97028"/>
    <lineage>
        <taxon>Eukaryota</taxon>
        <taxon>Viridiplantae</taxon>
        <taxon>Streptophyta</taxon>
        <taxon>Embryophyta</taxon>
        <taxon>Tracheophyta</taxon>
        <taxon>Spermatophyta</taxon>
        <taxon>Magnoliopsida</taxon>
        <taxon>eudicotyledons</taxon>
        <taxon>Gunneridae</taxon>
        <taxon>Pentapetalae</taxon>
        <taxon>rosids</taxon>
        <taxon>fabids</taxon>
        <taxon>Fabales</taxon>
        <taxon>Fabaceae</taxon>
        <taxon>Papilionoideae</taxon>
        <taxon>50 kb inversion clade</taxon>
        <taxon>NPAAA clade</taxon>
        <taxon>Hologalegina</taxon>
        <taxon>IRL clade</taxon>
        <taxon>Trifolieae</taxon>
        <taxon>Trifolium</taxon>
    </lineage>
</organism>
<accession>A0A392U7J0</accession>
<dbReference type="EMBL" id="LXQA010741940">
    <property type="protein sequence ID" value="MCI68744.1"/>
    <property type="molecule type" value="Genomic_DNA"/>
</dbReference>
<dbReference type="Proteomes" id="UP000265520">
    <property type="component" value="Unassembled WGS sequence"/>
</dbReference>